<dbReference type="Proteomes" id="UP000619260">
    <property type="component" value="Unassembled WGS sequence"/>
</dbReference>
<protein>
    <submittedName>
        <fullName evidence="2">Uncharacterized protein</fullName>
    </submittedName>
</protein>
<evidence type="ECO:0000313" key="3">
    <source>
        <dbReference type="Proteomes" id="UP000619260"/>
    </source>
</evidence>
<comment type="caution">
    <text evidence="2">The sequence shown here is derived from an EMBL/GenBank/DDBJ whole genome shotgun (WGS) entry which is preliminary data.</text>
</comment>
<evidence type="ECO:0000313" key="2">
    <source>
        <dbReference type="EMBL" id="GIJ50394.1"/>
    </source>
</evidence>
<dbReference type="EMBL" id="BOPF01000035">
    <property type="protein sequence ID" value="GIJ50394.1"/>
    <property type="molecule type" value="Genomic_DNA"/>
</dbReference>
<keyword evidence="3" id="KW-1185">Reference proteome</keyword>
<name>A0A8J4DU33_9ACTN</name>
<evidence type="ECO:0000256" key="1">
    <source>
        <dbReference type="SAM" id="MobiDB-lite"/>
    </source>
</evidence>
<proteinExistence type="predicted"/>
<reference evidence="2" key="1">
    <citation type="submission" date="2021-01" db="EMBL/GenBank/DDBJ databases">
        <title>Whole genome shotgun sequence of Virgisporangium aliadipatigenens NBRC 105644.</title>
        <authorList>
            <person name="Komaki H."/>
            <person name="Tamura T."/>
        </authorList>
    </citation>
    <scope>NUCLEOTIDE SEQUENCE</scope>
    <source>
        <strain evidence="2">NBRC 105644</strain>
    </source>
</reference>
<feature type="compositionally biased region" description="Low complexity" evidence="1">
    <location>
        <begin position="1"/>
        <end position="12"/>
    </location>
</feature>
<feature type="region of interest" description="Disordered" evidence="1">
    <location>
        <begin position="1"/>
        <end position="20"/>
    </location>
</feature>
<organism evidence="2 3">
    <name type="scientific">Virgisporangium aliadipatigenens</name>
    <dbReference type="NCBI Taxonomy" id="741659"/>
    <lineage>
        <taxon>Bacteria</taxon>
        <taxon>Bacillati</taxon>
        <taxon>Actinomycetota</taxon>
        <taxon>Actinomycetes</taxon>
        <taxon>Micromonosporales</taxon>
        <taxon>Micromonosporaceae</taxon>
        <taxon>Virgisporangium</taxon>
    </lineage>
</organism>
<accession>A0A8J4DU33</accession>
<sequence length="92" mass="9724">MLAAGEAPAGAARPDSCATDEQAVSSRRQLAAPVNQVLRMGFSSALLLCWSTCVMLRHRGQFVNSGNEMVTVGAGAPDVNRPRPLKGIAPRY</sequence>
<dbReference type="AlphaFoldDB" id="A0A8J4DU33"/>
<gene>
    <name evidence="2" type="ORF">Val02_72800</name>
</gene>